<proteinExistence type="predicted"/>
<name>A0A4D4M8Y4_STRAX</name>
<dbReference type="EMBL" id="BJHX01000001">
    <property type="protein sequence ID" value="GDY68421.1"/>
    <property type="molecule type" value="Genomic_DNA"/>
</dbReference>
<accession>A0A4D4M8Y4</accession>
<protein>
    <submittedName>
        <fullName evidence="1">Uncharacterized protein</fullName>
    </submittedName>
</protein>
<sequence length="191" mass="20137">MQVEEVHVVRAQALETSVERGAQPLSGQRRVLALIGVRNAGLGGENHPFAAAGQQLGEDALALPARVAVGGVHTGDARIERGVHHRGGRRAVCGVAEGHRAEDERGQRDGDVREFKADGHGGFLPRRMVRVVRVVRSRARARPHACSCVVCASQVVPCGIAAQAGQYGDSRRCAATRPSAVRCGAMCGASR</sequence>
<reference evidence="1 2" key="1">
    <citation type="submission" date="2019-04" db="EMBL/GenBank/DDBJ databases">
        <title>Draft genome sequences of Streptomyces avermitilis NBRC 14893.</title>
        <authorList>
            <person name="Komaki H."/>
            <person name="Tamura T."/>
            <person name="Hosoyama A."/>
        </authorList>
    </citation>
    <scope>NUCLEOTIDE SEQUENCE [LARGE SCALE GENOMIC DNA]</scope>
    <source>
        <strain evidence="1 2">NBRC 14893</strain>
    </source>
</reference>
<evidence type="ECO:0000313" key="1">
    <source>
        <dbReference type="EMBL" id="GDY68421.1"/>
    </source>
</evidence>
<gene>
    <name evidence="1" type="ORF">SAV14893_078140</name>
</gene>
<comment type="caution">
    <text evidence="1">The sequence shown here is derived from an EMBL/GenBank/DDBJ whole genome shotgun (WGS) entry which is preliminary data.</text>
</comment>
<evidence type="ECO:0000313" key="2">
    <source>
        <dbReference type="Proteomes" id="UP000302139"/>
    </source>
</evidence>
<dbReference type="AlphaFoldDB" id="A0A4D4M8Y4"/>
<organism evidence="1 2">
    <name type="scientific">Streptomyces avermitilis</name>
    <dbReference type="NCBI Taxonomy" id="33903"/>
    <lineage>
        <taxon>Bacteria</taxon>
        <taxon>Bacillati</taxon>
        <taxon>Actinomycetota</taxon>
        <taxon>Actinomycetes</taxon>
        <taxon>Kitasatosporales</taxon>
        <taxon>Streptomycetaceae</taxon>
        <taxon>Streptomyces</taxon>
    </lineage>
</organism>
<dbReference type="Proteomes" id="UP000302139">
    <property type="component" value="Unassembled WGS sequence"/>
</dbReference>